<sequence>MGLLNFLLKLFRIKPGFNGTPEMFLAMVMEFQSRNNKEFVVHEVLQWGDVMQKMMKVDLSPYTSFADLMQNGVPDYTMVKKVRGKFDEIHQRIDLKKAIYGENVDLGDDDVMKSNDEGAVFARRFVKDMSKYVDFPEEEKKKIDKIDD</sequence>
<gene>
    <name evidence="1" type="ORF">SAMN05192573_108124</name>
</gene>
<protein>
    <submittedName>
        <fullName evidence="1">Uncharacterized protein</fullName>
    </submittedName>
</protein>
<evidence type="ECO:0000313" key="2">
    <source>
        <dbReference type="Proteomes" id="UP000199705"/>
    </source>
</evidence>
<dbReference type="RefSeq" id="WP_143020788.1">
    <property type="nucleotide sequence ID" value="NZ_FNCG01000008.1"/>
</dbReference>
<dbReference type="AlphaFoldDB" id="A0A1G8B7W8"/>
<dbReference type="EMBL" id="FNCG01000008">
    <property type="protein sequence ID" value="SDH29231.1"/>
    <property type="molecule type" value="Genomic_DNA"/>
</dbReference>
<accession>A0A1G8B7W8</accession>
<name>A0A1G8B7W8_9SPHI</name>
<dbReference type="Proteomes" id="UP000199705">
    <property type="component" value="Unassembled WGS sequence"/>
</dbReference>
<evidence type="ECO:0000313" key="1">
    <source>
        <dbReference type="EMBL" id="SDH29231.1"/>
    </source>
</evidence>
<reference evidence="2" key="1">
    <citation type="submission" date="2016-10" db="EMBL/GenBank/DDBJ databases">
        <authorList>
            <person name="Varghese N."/>
            <person name="Submissions S."/>
        </authorList>
    </citation>
    <scope>NUCLEOTIDE SEQUENCE [LARGE SCALE GENOMIC DNA]</scope>
    <source>
        <strain evidence="2">Gh-67</strain>
    </source>
</reference>
<proteinExistence type="predicted"/>
<keyword evidence="2" id="KW-1185">Reference proteome</keyword>
<organism evidence="1 2">
    <name type="scientific">Mucilaginibacter gossypii</name>
    <dbReference type="NCBI Taxonomy" id="551996"/>
    <lineage>
        <taxon>Bacteria</taxon>
        <taxon>Pseudomonadati</taxon>
        <taxon>Bacteroidota</taxon>
        <taxon>Sphingobacteriia</taxon>
        <taxon>Sphingobacteriales</taxon>
        <taxon>Sphingobacteriaceae</taxon>
        <taxon>Mucilaginibacter</taxon>
    </lineage>
</organism>